<proteinExistence type="predicted"/>
<dbReference type="EMBL" id="JAXOVC010000003">
    <property type="protein sequence ID" value="KAK4503515.1"/>
    <property type="molecule type" value="Genomic_DNA"/>
</dbReference>
<sequence>MATPKVRVPLGLPAEQNQSRLFLLPAEIRTYIYELTLLVEPDADGDVFIAHDLIRPANLRTKSSVLALLATCRQVYQEAGGIFLHQNKICVPHRALYPKSSNFKASGFLDITNQPRLDSLRHLKVFVSGATKKVNYFPKWEVLTVVCKSLRKARALESLTFVLGSGYRGRLWVKHVQQEMVFLGRALKKLVSVTELCFYLPDDLKGTYRETVRTELEKVAEKLPKSEAKVCVL</sequence>
<evidence type="ECO:0000313" key="2">
    <source>
        <dbReference type="Proteomes" id="UP001305779"/>
    </source>
</evidence>
<name>A0ABR0EQJ0_ZASCE</name>
<organism evidence="1 2">
    <name type="scientific">Zasmidium cellare</name>
    <name type="common">Wine cellar mold</name>
    <name type="synonym">Racodium cellare</name>
    <dbReference type="NCBI Taxonomy" id="395010"/>
    <lineage>
        <taxon>Eukaryota</taxon>
        <taxon>Fungi</taxon>
        <taxon>Dikarya</taxon>
        <taxon>Ascomycota</taxon>
        <taxon>Pezizomycotina</taxon>
        <taxon>Dothideomycetes</taxon>
        <taxon>Dothideomycetidae</taxon>
        <taxon>Mycosphaerellales</taxon>
        <taxon>Mycosphaerellaceae</taxon>
        <taxon>Zasmidium</taxon>
    </lineage>
</organism>
<evidence type="ECO:0000313" key="1">
    <source>
        <dbReference type="EMBL" id="KAK4503515.1"/>
    </source>
</evidence>
<dbReference type="Proteomes" id="UP001305779">
    <property type="component" value="Unassembled WGS sequence"/>
</dbReference>
<comment type="caution">
    <text evidence="1">The sequence shown here is derived from an EMBL/GenBank/DDBJ whole genome shotgun (WGS) entry which is preliminary data.</text>
</comment>
<dbReference type="InterPro" id="IPR038883">
    <property type="entry name" value="AN11006-like"/>
</dbReference>
<dbReference type="PANTHER" id="PTHR42085:SF2">
    <property type="entry name" value="F-BOX DOMAIN-CONTAINING PROTEIN"/>
    <property type="match status" value="1"/>
</dbReference>
<gene>
    <name evidence="1" type="ORF">PRZ48_004430</name>
</gene>
<dbReference type="PANTHER" id="PTHR42085">
    <property type="entry name" value="F-BOX DOMAIN-CONTAINING PROTEIN"/>
    <property type="match status" value="1"/>
</dbReference>
<protein>
    <submittedName>
        <fullName evidence="1">Uncharacterized protein</fullName>
    </submittedName>
</protein>
<accession>A0ABR0EQJ0</accession>
<keyword evidence="2" id="KW-1185">Reference proteome</keyword>
<reference evidence="1 2" key="1">
    <citation type="journal article" date="2023" name="G3 (Bethesda)">
        <title>A chromosome-level genome assembly of Zasmidium syzygii isolated from banana leaves.</title>
        <authorList>
            <person name="van Westerhoven A.C."/>
            <person name="Mehrabi R."/>
            <person name="Talebi R."/>
            <person name="Steentjes M.B.F."/>
            <person name="Corcolon B."/>
            <person name="Chong P.A."/>
            <person name="Kema G.H.J."/>
            <person name="Seidl M.F."/>
        </authorList>
    </citation>
    <scope>NUCLEOTIDE SEQUENCE [LARGE SCALE GENOMIC DNA]</scope>
    <source>
        <strain evidence="1 2">P124</strain>
    </source>
</reference>